<evidence type="ECO:0000256" key="2">
    <source>
        <dbReference type="SAM" id="Phobius"/>
    </source>
</evidence>
<feature type="transmembrane region" description="Helical" evidence="2">
    <location>
        <begin position="119"/>
        <end position="140"/>
    </location>
</feature>
<organism evidence="3 5">
    <name type="scientific">Mumia zhuanghuii</name>
    <dbReference type="NCBI Taxonomy" id="2585211"/>
    <lineage>
        <taxon>Bacteria</taxon>
        <taxon>Bacillati</taxon>
        <taxon>Actinomycetota</taxon>
        <taxon>Actinomycetes</taxon>
        <taxon>Propionibacteriales</taxon>
        <taxon>Nocardioidaceae</taxon>
        <taxon>Mumia</taxon>
    </lineage>
</organism>
<feature type="transmembrane region" description="Helical" evidence="2">
    <location>
        <begin position="56"/>
        <end position="75"/>
    </location>
</feature>
<keyword evidence="2" id="KW-0472">Membrane</keyword>
<keyword evidence="2" id="KW-1133">Transmembrane helix</keyword>
<evidence type="ECO:0000313" key="4">
    <source>
        <dbReference type="EMBL" id="TNC46293.1"/>
    </source>
</evidence>
<evidence type="ECO:0000313" key="3">
    <source>
        <dbReference type="EMBL" id="TNC40508.1"/>
    </source>
</evidence>
<keyword evidence="2" id="KW-0812">Transmembrane</keyword>
<dbReference type="OrthoDB" id="9920219at2"/>
<name>A0A5C4MJY5_9ACTN</name>
<evidence type="ECO:0000313" key="5">
    <source>
        <dbReference type="Proteomes" id="UP000306740"/>
    </source>
</evidence>
<feature type="transmembrane region" description="Helical" evidence="2">
    <location>
        <begin position="95"/>
        <end position="112"/>
    </location>
</feature>
<dbReference type="RefSeq" id="WP_139105954.1">
    <property type="nucleotide sequence ID" value="NZ_VDFR01000057.1"/>
</dbReference>
<feature type="compositionally biased region" description="Basic and acidic residues" evidence="1">
    <location>
        <begin position="18"/>
        <end position="27"/>
    </location>
</feature>
<protein>
    <submittedName>
        <fullName evidence="3">Uncharacterized protein</fullName>
    </submittedName>
</protein>
<dbReference type="EMBL" id="VDFR01000057">
    <property type="protein sequence ID" value="TNC46293.1"/>
    <property type="molecule type" value="Genomic_DNA"/>
</dbReference>
<dbReference type="EMBL" id="VDFR01000109">
    <property type="protein sequence ID" value="TNC40508.1"/>
    <property type="molecule type" value="Genomic_DNA"/>
</dbReference>
<feature type="transmembrane region" description="Helical" evidence="2">
    <location>
        <begin position="165"/>
        <end position="186"/>
    </location>
</feature>
<feature type="region of interest" description="Disordered" evidence="1">
    <location>
        <begin position="1"/>
        <end position="49"/>
    </location>
</feature>
<accession>A0A5C4MJY5</accession>
<feature type="compositionally biased region" description="Low complexity" evidence="1">
    <location>
        <begin position="36"/>
        <end position="49"/>
    </location>
</feature>
<dbReference type="AlphaFoldDB" id="A0A5C4MJY5"/>
<comment type="caution">
    <text evidence="3">The sequence shown here is derived from an EMBL/GenBank/DDBJ whole genome shotgun (WGS) entry which is preliminary data.</text>
</comment>
<proteinExistence type="predicted"/>
<evidence type="ECO:0000256" key="1">
    <source>
        <dbReference type="SAM" id="MobiDB-lite"/>
    </source>
</evidence>
<gene>
    <name evidence="4" type="ORF">FHE65_12695</name>
    <name evidence="3" type="ORF">FHE65_23120</name>
</gene>
<sequence length="192" mass="20656">MTHQVDPPEPTRTLTARSDARSGERSVDTAIPYEDSYSPYPTSTPRSGGSSASRHALSLLVGLLLPPVALVLFDWGLARYWYDVMQFRSVADGELWPYGVVAFGAILLLLTAAAGRLSWIGPAVAGLLYGVAPTVAIVLARDDVMRLGSEVRDTLYAQAVVNAPFYGFLLYPAIAALLLGTAIVSMRKRTQA</sequence>
<dbReference type="Proteomes" id="UP000306740">
    <property type="component" value="Unassembled WGS sequence"/>
</dbReference>
<reference evidence="3 5" key="1">
    <citation type="submission" date="2019-05" db="EMBL/GenBank/DDBJ databases">
        <title>Mumia sp. nov., isolated from the intestinal contents of plateau pika (Ochotona curzoniae) in the Qinghai-Tibet plateau of China.</title>
        <authorList>
            <person name="Tian Z."/>
        </authorList>
    </citation>
    <scope>NUCLEOTIDE SEQUENCE [LARGE SCALE GENOMIC DNA]</scope>
    <source>
        <strain evidence="5">527</strain>
        <strain evidence="3">Z527</strain>
    </source>
</reference>